<gene>
    <name evidence="2" type="ORF">RHABOEDO_000634</name>
</gene>
<dbReference type="SMART" id="SM00471">
    <property type="entry name" value="HDc"/>
    <property type="match status" value="1"/>
</dbReference>
<dbReference type="Proteomes" id="UP000826014">
    <property type="component" value="Chromosome"/>
</dbReference>
<dbReference type="PANTHER" id="PTHR46246:SF1">
    <property type="entry name" value="GUANOSINE-3',5'-BIS(DIPHOSPHATE) 3'-PYROPHOSPHOHYDROLASE MESH1"/>
    <property type="match status" value="1"/>
</dbReference>
<evidence type="ECO:0000313" key="3">
    <source>
        <dbReference type="Proteomes" id="UP000826014"/>
    </source>
</evidence>
<keyword evidence="3" id="KW-1185">Reference proteome</keyword>
<evidence type="ECO:0000313" key="2">
    <source>
        <dbReference type="EMBL" id="QYF48470.1"/>
    </source>
</evidence>
<feature type="domain" description="HD/PDEase" evidence="1">
    <location>
        <begin position="111"/>
        <end position="219"/>
    </location>
</feature>
<reference evidence="2 3" key="1">
    <citation type="journal article" date="2022" name="bioRxiv">
        <title>Ecology and evolution of chlamydial symbionts of arthropods.</title>
        <authorList>
            <person name="Halter T."/>
            <person name="Koestlbacher S."/>
            <person name="Collingro A."/>
            <person name="Sixt B.S."/>
            <person name="Toenshoff E.R."/>
            <person name="Hendrickx F."/>
            <person name="Kostanjsek R."/>
            <person name="Horn M."/>
        </authorList>
    </citation>
    <scope>NUCLEOTIDE SEQUENCE [LARGE SCALE GENOMIC DNA]</scope>
    <source>
        <strain evidence="2">W744xW776</strain>
    </source>
</reference>
<dbReference type="Gene3D" id="1.10.3210.10">
    <property type="entry name" value="Hypothetical protein af1432"/>
    <property type="match status" value="1"/>
</dbReference>
<dbReference type="CDD" id="cd00077">
    <property type="entry name" value="HDc"/>
    <property type="match status" value="1"/>
</dbReference>
<dbReference type="SUPFAM" id="SSF109604">
    <property type="entry name" value="HD-domain/PDEase-like"/>
    <property type="match status" value="1"/>
</dbReference>
<protein>
    <submittedName>
        <fullName evidence="2">HD domain</fullName>
    </submittedName>
</protein>
<dbReference type="EMBL" id="CP075587">
    <property type="protein sequence ID" value="QYF48470.1"/>
    <property type="molecule type" value="Genomic_DNA"/>
</dbReference>
<accession>A0ABX8V4S8</accession>
<dbReference type="PANTHER" id="PTHR46246">
    <property type="entry name" value="GUANOSINE-3',5'-BIS(DIPHOSPHATE) 3'-PYROPHOSPHOHYDROLASE MESH1"/>
    <property type="match status" value="1"/>
</dbReference>
<evidence type="ECO:0000259" key="1">
    <source>
        <dbReference type="SMART" id="SM00471"/>
    </source>
</evidence>
<proteinExistence type="predicted"/>
<organism evidence="2 3">
    <name type="scientific">Candidatus Rhabdochlamydia oedothoracis</name>
    <dbReference type="NCBI Taxonomy" id="2720720"/>
    <lineage>
        <taxon>Bacteria</taxon>
        <taxon>Pseudomonadati</taxon>
        <taxon>Chlamydiota</taxon>
        <taxon>Chlamydiia</taxon>
        <taxon>Parachlamydiales</taxon>
        <taxon>Candidatus Rhabdochlamydiaceae</taxon>
        <taxon>Candidatus Rhabdochlamydia</taxon>
    </lineage>
</organism>
<dbReference type="RefSeq" id="WP_215217251.1">
    <property type="nucleotide sequence ID" value="NZ_CP075587.1"/>
</dbReference>
<name>A0ABX8V4S8_9BACT</name>
<sequence>MNNFAFPCFILAIITSSYADDVKPKVSICQESAQKFTKQIIQEKIEETRVLVSKIVHDDEIVMTQFDLLAEELITAYCREKGVTLNEVEEILQAMQFSAEKHRFQTRKNDRKTPYVSHCFEVAYKVMSVGEVRDLTSILASLLHDTLKDTQTTAEEIEKKFGKQVAKVVDELTGDRKISLQEKKRQETINASYRSKPAAIVQLADTLCNTLELLNHPPKGWSRKYIDQYFQWAQTVVDRLPSVNFKLKEAVLLTLNQYWETQAASSK</sequence>
<dbReference type="InterPro" id="IPR003607">
    <property type="entry name" value="HD/PDEase_dom"/>
</dbReference>
<dbReference type="InterPro" id="IPR052194">
    <property type="entry name" value="MESH1"/>
</dbReference>
<dbReference type="Pfam" id="PF13328">
    <property type="entry name" value="HD_4"/>
    <property type="match status" value="1"/>
</dbReference>